<name>A0ABS8GV05_9FLAO</name>
<accession>A0ABS8GV05</accession>
<dbReference type="EMBL" id="JAJGMW010000020">
    <property type="protein sequence ID" value="MCC4213839.1"/>
    <property type="molecule type" value="Genomic_DNA"/>
</dbReference>
<sequence length="163" mass="18504">MKNLILIALLAVFIISCDQDDQDLINPETANLKGDWFNGSELDEGATLYRFTYTFRGDGTFEGVSTFRNSESNELLGYDYKVSGDYELTRDSIIFFTTKQFYIEAGTPAYLPALEDLDIRDISERQAVGYEITENKSLLTIDFPPCGPTENCIDKIIYSRLED</sequence>
<evidence type="ECO:0000313" key="1">
    <source>
        <dbReference type="EMBL" id="MCC4213839.1"/>
    </source>
</evidence>
<reference evidence="1 2" key="1">
    <citation type="submission" date="2021-11" db="EMBL/GenBank/DDBJ databases">
        <title>Seasonal and diel survey of microbial diversity of the Tyrrhenian coast.</title>
        <authorList>
            <person name="Gattoni G."/>
            <person name="Corral P."/>
        </authorList>
    </citation>
    <scope>NUCLEOTIDE SEQUENCE [LARGE SCALE GENOMIC DNA]</scope>
    <source>
        <strain evidence="1 2">Mr9</strain>
    </source>
</reference>
<organism evidence="1 2">
    <name type="scientific">Leeuwenhoekiella parthenopeia</name>
    <dbReference type="NCBI Taxonomy" id="2890320"/>
    <lineage>
        <taxon>Bacteria</taxon>
        <taxon>Pseudomonadati</taxon>
        <taxon>Bacteroidota</taxon>
        <taxon>Flavobacteriia</taxon>
        <taxon>Flavobacteriales</taxon>
        <taxon>Flavobacteriaceae</taxon>
        <taxon>Leeuwenhoekiella</taxon>
    </lineage>
</organism>
<dbReference type="RefSeq" id="WP_228230913.1">
    <property type="nucleotide sequence ID" value="NZ_JAJGMW010000020.1"/>
</dbReference>
<protein>
    <recommendedName>
        <fullName evidence="3">Lipocalin-like domain-containing protein</fullName>
    </recommendedName>
</protein>
<keyword evidence="2" id="KW-1185">Reference proteome</keyword>
<proteinExistence type="predicted"/>
<evidence type="ECO:0008006" key="3">
    <source>
        <dbReference type="Google" id="ProtNLM"/>
    </source>
</evidence>
<gene>
    <name evidence="1" type="ORF">LLW17_13995</name>
</gene>
<evidence type="ECO:0000313" key="2">
    <source>
        <dbReference type="Proteomes" id="UP001197770"/>
    </source>
</evidence>
<dbReference type="PROSITE" id="PS51257">
    <property type="entry name" value="PROKAR_LIPOPROTEIN"/>
    <property type="match status" value="1"/>
</dbReference>
<comment type="caution">
    <text evidence="1">The sequence shown here is derived from an EMBL/GenBank/DDBJ whole genome shotgun (WGS) entry which is preliminary data.</text>
</comment>
<dbReference type="Proteomes" id="UP001197770">
    <property type="component" value="Unassembled WGS sequence"/>
</dbReference>